<reference evidence="2 3" key="1">
    <citation type="journal article" date="2016" name="Nat. Commun.">
        <title>Thousands of microbial genomes shed light on interconnected biogeochemical processes in an aquifer system.</title>
        <authorList>
            <person name="Anantharaman K."/>
            <person name="Brown C.T."/>
            <person name="Hug L.A."/>
            <person name="Sharon I."/>
            <person name="Castelle C.J."/>
            <person name="Probst A.J."/>
            <person name="Thomas B.C."/>
            <person name="Singh A."/>
            <person name="Wilkins M.J."/>
            <person name="Karaoz U."/>
            <person name="Brodie E.L."/>
            <person name="Williams K.H."/>
            <person name="Hubbard S.S."/>
            <person name="Banfield J.F."/>
        </authorList>
    </citation>
    <scope>NUCLEOTIDE SEQUENCE [LARGE SCALE GENOMIC DNA]</scope>
</reference>
<name>A0A1F5CBW0_9BACT</name>
<protein>
    <recommendedName>
        <fullName evidence="4">POTRA domain-containing protein</fullName>
    </recommendedName>
</protein>
<gene>
    <name evidence="2" type="ORF">A3I30_03375</name>
</gene>
<comment type="caution">
    <text evidence="2">The sequence shown here is derived from an EMBL/GenBank/DDBJ whole genome shotgun (WGS) entry which is preliminary data.</text>
</comment>
<accession>A0A1F5CBW0</accession>
<evidence type="ECO:0008006" key="4">
    <source>
        <dbReference type="Google" id="ProtNLM"/>
    </source>
</evidence>
<keyword evidence="1" id="KW-0812">Transmembrane</keyword>
<evidence type="ECO:0000313" key="2">
    <source>
        <dbReference type="EMBL" id="OGD40308.1"/>
    </source>
</evidence>
<organism evidence="2 3">
    <name type="scientific">Candidatus Azambacteria bacterium RIFCSPLOWO2_02_FULL_44_14</name>
    <dbReference type="NCBI Taxonomy" id="1797306"/>
    <lineage>
        <taxon>Bacteria</taxon>
        <taxon>Candidatus Azamiibacteriota</taxon>
    </lineage>
</organism>
<dbReference type="AlphaFoldDB" id="A0A1F5CBW0"/>
<dbReference type="Proteomes" id="UP000177197">
    <property type="component" value="Unassembled WGS sequence"/>
</dbReference>
<keyword evidence="1" id="KW-1133">Transmembrane helix</keyword>
<proteinExistence type="predicted"/>
<dbReference type="EMBL" id="MEYV01000010">
    <property type="protein sequence ID" value="OGD40308.1"/>
    <property type="molecule type" value="Genomic_DNA"/>
</dbReference>
<feature type="transmembrane region" description="Helical" evidence="1">
    <location>
        <begin position="24"/>
        <end position="43"/>
    </location>
</feature>
<evidence type="ECO:0000256" key="1">
    <source>
        <dbReference type="SAM" id="Phobius"/>
    </source>
</evidence>
<evidence type="ECO:0000313" key="3">
    <source>
        <dbReference type="Proteomes" id="UP000177197"/>
    </source>
</evidence>
<keyword evidence="1" id="KW-0472">Membrane</keyword>
<sequence length="274" mass="31637">MPSSRYYRYPILDQEAKKKSRKKIFAGIFGLFILSALLWAVYFSPVFEIRNISINHPDKITAEEAAQIVNDLKLYSKIKFMYGLAPMLQKNLILVSKKRLAQNLSVSFPEIRDVVIRKKFFHTLSIEFNMREQVGIWCAAQSRCYYIDADGIIFMPASESEGSLVLKIQDMKNPQVDLGQTVLRPDLLKFLADFRDKLSETEKISVTLYKLNGQTAPIEAITGQNWSIYMESAKTPDSLLKTLVATLDEAIKSKRFRLEYIDLRIPDRIFYKLK</sequence>